<dbReference type="InterPro" id="IPR043428">
    <property type="entry name" value="LivM-like"/>
</dbReference>
<evidence type="ECO:0000313" key="8">
    <source>
        <dbReference type="Proteomes" id="UP000886841"/>
    </source>
</evidence>
<sequence>MGKLKIGQKGKKSYVSYLMIPAVFFGVVLLHQAGIINAYWYQIIQLASINAIVAMSLNLVNGMTGQFSLGQAGFMSVGAYTAAMMTKLVFSGYMGNIFATYGLFLVSLILGAVMAAIIGLLIGIPSLRLKGDYLAIITLGFSEIIRVLWRVFPWAGKAKGLNGIQNLSNFSIIFISVIFVMILLRNFTNSKYGRGCMAIRENELAAETMGIDTTKAKIKSFVFAAFIAGLGGGLYAHLMMFINPEMFNQIKSTDMLMYLYAGGVGSYSSALLGALIFTFLPEFLRFMGEWRLVIFALVLILIMLNRPKGIFGKHEFGFMRFGQPESIHQKADNGGLLSGLAQKLRQKKTAEKA</sequence>
<feature type="transmembrane region" description="Helical" evidence="6">
    <location>
        <begin position="39"/>
        <end position="60"/>
    </location>
</feature>
<dbReference type="EMBL" id="DVHU01000054">
    <property type="protein sequence ID" value="HIR92899.1"/>
    <property type="molecule type" value="Genomic_DNA"/>
</dbReference>
<dbReference type="InterPro" id="IPR001851">
    <property type="entry name" value="ABC_transp_permease"/>
</dbReference>
<accession>A0A9D1EJT9</accession>
<dbReference type="PANTHER" id="PTHR30482:SF10">
    <property type="entry name" value="HIGH-AFFINITY BRANCHED-CHAIN AMINO ACID TRANSPORT PROTEIN BRAE"/>
    <property type="match status" value="1"/>
</dbReference>
<dbReference type="Proteomes" id="UP000886841">
    <property type="component" value="Unassembled WGS sequence"/>
</dbReference>
<proteinExistence type="predicted"/>
<dbReference type="GO" id="GO:0005886">
    <property type="term" value="C:plasma membrane"/>
    <property type="evidence" value="ECO:0007669"/>
    <property type="project" value="UniProtKB-SubCell"/>
</dbReference>
<evidence type="ECO:0000256" key="6">
    <source>
        <dbReference type="SAM" id="Phobius"/>
    </source>
</evidence>
<keyword evidence="5 6" id="KW-0472">Membrane</keyword>
<evidence type="ECO:0000256" key="1">
    <source>
        <dbReference type="ARBA" id="ARBA00004651"/>
    </source>
</evidence>
<evidence type="ECO:0000256" key="2">
    <source>
        <dbReference type="ARBA" id="ARBA00022475"/>
    </source>
</evidence>
<keyword evidence="2" id="KW-1003">Cell membrane</keyword>
<dbReference type="CDD" id="cd06581">
    <property type="entry name" value="TM_PBP1_LivM_like"/>
    <property type="match status" value="1"/>
</dbReference>
<keyword evidence="4 6" id="KW-1133">Transmembrane helix</keyword>
<feature type="transmembrane region" description="Helical" evidence="6">
    <location>
        <begin position="99"/>
        <end position="121"/>
    </location>
</feature>
<feature type="transmembrane region" description="Helical" evidence="6">
    <location>
        <begin position="164"/>
        <end position="184"/>
    </location>
</feature>
<keyword evidence="3 6" id="KW-0812">Transmembrane</keyword>
<organism evidence="7 8">
    <name type="scientific">Candidatus Egerieimonas intestinavium</name>
    <dbReference type="NCBI Taxonomy" id="2840777"/>
    <lineage>
        <taxon>Bacteria</taxon>
        <taxon>Bacillati</taxon>
        <taxon>Bacillota</taxon>
        <taxon>Clostridia</taxon>
        <taxon>Lachnospirales</taxon>
        <taxon>Lachnospiraceae</taxon>
        <taxon>Lachnospiraceae incertae sedis</taxon>
        <taxon>Candidatus Egerieimonas</taxon>
    </lineage>
</organism>
<feature type="transmembrane region" description="Helical" evidence="6">
    <location>
        <begin position="221"/>
        <end position="242"/>
    </location>
</feature>
<feature type="transmembrane region" description="Helical" evidence="6">
    <location>
        <begin position="133"/>
        <end position="152"/>
    </location>
</feature>
<feature type="transmembrane region" description="Helical" evidence="6">
    <location>
        <begin position="257"/>
        <end position="280"/>
    </location>
</feature>
<feature type="transmembrane region" description="Helical" evidence="6">
    <location>
        <begin position="14"/>
        <end position="33"/>
    </location>
</feature>
<feature type="transmembrane region" description="Helical" evidence="6">
    <location>
        <begin position="72"/>
        <end position="93"/>
    </location>
</feature>
<comment type="subcellular location">
    <subcellularLocation>
        <location evidence="1">Cell membrane</location>
        <topology evidence="1">Multi-pass membrane protein</topology>
    </subcellularLocation>
</comment>
<dbReference type="PANTHER" id="PTHR30482">
    <property type="entry name" value="HIGH-AFFINITY BRANCHED-CHAIN AMINO ACID TRANSPORT SYSTEM PERMEASE"/>
    <property type="match status" value="1"/>
</dbReference>
<reference evidence="7" key="1">
    <citation type="submission" date="2020-10" db="EMBL/GenBank/DDBJ databases">
        <authorList>
            <person name="Gilroy R."/>
        </authorList>
    </citation>
    <scope>NUCLEOTIDE SEQUENCE</scope>
    <source>
        <strain evidence="7">ChiSxjej1B13-7041</strain>
    </source>
</reference>
<evidence type="ECO:0000256" key="3">
    <source>
        <dbReference type="ARBA" id="ARBA00022692"/>
    </source>
</evidence>
<reference evidence="7" key="2">
    <citation type="journal article" date="2021" name="PeerJ">
        <title>Extensive microbial diversity within the chicken gut microbiome revealed by metagenomics and culture.</title>
        <authorList>
            <person name="Gilroy R."/>
            <person name="Ravi A."/>
            <person name="Getino M."/>
            <person name="Pursley I."/>
            <person name="Horton D.L."/>
            <person name="Alikhan N.F."/>
            <person name="Baker D."/>
            <person name="Gharbi K."/>
            <person name="Hall N."/>
            <person name="Watson M."/>
            <person name="Adriaenssens E.M."/>
            <person name="Foster-Nyarko E."/>
            <person name="Jarju S."/>
            <person name="Secka A."/>
            <person name="Antonio M."/>
            <person name="Oren A."/>
            <person name="Chaudhuri R.R."/>
            <person name="La Ragione R."/>
            <person name="Hildebrand F."/>
            <person name="Pallen M.J."/>
        </authorList>
    </citation>
    <scope>NUCLEOTIDE SEQUENCE</scope>
    <source>
        <strain evidence="7">ChiSxjej1B13-7041</strain>
    </source>
</reference>
<evidence type="ECO:0000313" key="7">
    <source>
        <dbReference type="EMBL" id="HIR92899.1"/>
    </source>
</evidence>
<feature type="transmembrane region" description="Helical" evidence="6">
    <location>
        <begin position="292"/>
        <end position="311"/>
    </location>
</feature>
<protein>
    <submittedName>
        <fullName evidence="7">Branched-chain amino acid ABC transporter permease</fullName>
    </submittedName>
</protein>
<comment type="caution">
    <text evidence="7">The sequence shown here is derived from an EMBL/GenBank/DDBJ whole genome shotgun (WGS) entry which is preliminary data.</text>
</comment>
<dbReference type="AlphaFoldDB" id="A0A9D1EJT9"/>
<evidence type="ECO:0000256" key="4">
    <source>
        <dbReference type="ARBA" id="ARBA00022989"/>
    </source>
</evidence>
<evidence type="ECO:0000256" key="5">
    <source>
        <dbReference type="ARBA" id="ARBA00023136"/>
    </source>
</evidence>
<dbReference type="GO" id="GO:0015658">
    <property type="term" value="F:branched-chain amino acid transmembrane transporter activity"/>
    <property type="evidence" value="ECO:0007669"/>
    <property type="project" value="InterPro"/>
</dbReference>
<name>A0A9D1EJT9_9FIRM</name>
<dbReference type="Pfam" id="PF02653">
    <property type="entry name" value="BPD_transp_2"/>
    <property type="match status" value="1"/>
</dbReference>
<gene>
    <name evidence="7" type="ORF">IAB98_05735</name>
</gene>